<gene>
    <name evidence="1" type="primary">yhjQ</name>
    <name evidence="1" type="ORF">CROST_046290</name>
</gene>
<name>A0A1S8L0V4_9CLOT</name>
<keyword evidence="1" id="KW-0614">Plasmid</keyword>
<dbReference type="PANTHER" id="PTHR37310">
    <property type="entry name" value="CYTOPLASMIC PROTEIN-RELATED"/>
    <property type="match status" value="1"/>
</dbReference>
<dbReference type="InterPro" id="IPR005560">
    <property type="entry name" value="Csp_YhjQ"/>
</dbReference>
<dbReference type="Pfam" id="PF03860">
    <property type="entry name" value="Csp"/>
    <property type="match status" value="1"/>
</dbReference>
<evidence type="ECO:0000313" key="1">
    <source>
        <dbReference type="EMBL" id="URZ13851.1"/>
    </source>
</evidence>
<dbReference type="CDD" id="cd08026">
    <property type="entry name" value="DUF326"/>
    <property type="match status" value="1"/>
</dbReference>
<dbReference type="RefSeq" id="WP_077834619.1">
    <property type="nucleotide sequence ID" value="NZ_CP096984.1"/>
</dbReference>
<dbReference type="Gene3D" id="1.20.1270.360">
    <property type="match status" value="1"/>
</dbReference>
<protein>
    <submittedName>
        <fullName evidence="1">Cysteine-rich protein YhjQ</fullName>
    </submittedName>
</protein>
<dbReference type="InterPro" id="IPR044543">
    <property type="entry name" value="YHJQ-like"/>
</dbReference>
<organism evidence="1 2">
    <name type="scientific">Clostridium felsineum</name>
    <dbReference type="NCBI Taxonomy" id="36839"/>
    <lineage>
        <taxon>Bacteria</taxon>
        <taxon>Bacillati</taxon>
        <taxon>Bacillota</taxon>
        <taxon>Clostridia</taxon>
        <taxon>Eubacteriales</taxon>
        <taxon>Clostridiaceae</taxon>
        <taxon>Clostridium</taxon>
    </lineage>
</organism>
<geneLocation type="plasmid" evidence="1 2">
    <name>p330</name>
</geneLocation>
<dbReference type="STRING" id="84029.CROST_34280"/>
<sequence length="115" mass="12869">MGVVTEVTNQYQKCIDACVKCSQACYECFESCLNEPDIDRRRSCLKLLIECARMCEMSMAGMSMNSQFAKDHCKLCQVACDQCAKECSMFQDDHCQKCADVCRTCASECASMSGF</sequence>
<keyword evidence="2" id="KW-1185">Reference proteome</keyword>
<dbReference type="PANTHER" id="PTHR37310:SF1">
    <property type="entry name" value="CYTOPLASMIC PROTEIN"/>
    <property type="match status" value="1"/>
</dbReference>
<reference evidence="1 2" key="1">
    <citation type="submission" date="2022-04" db="EMBL/GenBank/DDBJ databases">
        <title>Genome sequence of C. roseum typestrain.</title>
        <authorList>
            <person name="Poehlein A."/>
            <person name="Schoch T."/>
            <person name="Duerre P."/>
            <person name="Daniel R."/>
        </authorList>
    </citation>
    <scope>NUCLEOTIDE SEQUENCE [LARGE SCALE GENOMIC DNA]</scope>
    <source>
        <strain evidence="1 2">DSM 7320</strain>
        <plasmid evidence="1 2">p330</plasmid>
    </source>
</reference>
<proteinExistence type="predicted"/>
<dbReference type="EMBL" id="CP096984">
    <property type="protein sequence ID" value="URZ13851.1"/>
    <property type="molecule type" value="Genomic_DNA"/>
</dbReference>
<dbReference type="Proteomes" id="UP000190951">
    <property type="component" value="Plasmid p330"/>
</dbReference>
<evidence type="ECO:0000313" key="2">
    <source>
        <dbReference type="Proteomes" id="UP000190951"/>
    </source>
</evidence>
<dbReference type="AlphaFoldDB" id="A0A1S8L0V4"/>
<dbReference type="KEGG" id="crw:CROST_046290"/>
<accession>A0A1S8L0V4</accession>